<keyword evidence="3" id="KW-1185">Reference proteome</keyword>
<dbReference type="CDD" id="cd06222">
    <property type="entry name" value="RNase_H_like"/>
    <property type="match status" value="1"/>
</dbReference>
<dbReference type="InterPro" id="IPR044730">
    <property type="entry name" value="RNase_H-like_dom_plant"/>
</dbReference>
<reference evidence="2 3" key="1">
    <citation type="journal article" date="2019" name="Genome Biol. Evol.">
        <title>Insights into the evolution of the New World diploid cottons (Gossypium, subgenus Houzingenia) based on genome sequencing.</title>
        <authorList>
            <person name="Grover C.E."/>
            <person name="Arick M.A. 2nd"/>
            <person name="Thrash A."/>
            <person name="Conover J.L."/>
            <person name="Sanders W.S."/>
            <person name="Peterson D.G."/>
            <person name="Frelichowski J.E."/>
            <person name="Scheffler J.A."/>
            <person name="Scheffler B.E."/>
            <person name="Wendel J.F."/>
        </authorList>
    </citation>
    <scope>NUCLEOTIDE SEQUENCE [LARGE SCALE GENOMIC DNA]</scope>
    <source>
        <strain evidence="2">27</strain>
        <tissue evidence="2">Leaf</tissue>
    </source>
</reference>
<dbReference type="PANTHER" id="PTHR47074">
    <property type="entry name" value="BNAC02G40300D PROTEIN"/>
    <property type="match status" value="1"/>
</dbReference>
<sequence length="176" mass="20133">GFSKIYPRCNSTDETLIHTLKDCPKVRDILVIGDLNNRLLDGNYDRCIDWLEDVLRELDNKVAVDFFHSALELLERQKQDAVSEQDGCYCSARDHDGFVLGGYYGHSRKSVDAIWAELEALFEGLNLASRLHVDNLILESDNAWLVNTVKKREQHVTILGQCVKQECKAFRNFDSV</sequence>
<dbReference type="Proteomes" id="UP000593561">
    <property type="component" value="Unassembled WGS sequence"/>
</dbReference>
<gene>
    <name evidence="2" type="ORF">Godav_023757</name>
</gene>
<protein>
    <recommendedName>
        <fullName evidence="1">RNase H type-1 domain-containing protein</fullName>
    </recommendedName>
</protein>
<feature type="non-terminal residue" evidence="2">
    <location>
        <position position="176"/>
    </location>
</feature>
<feature type="domain" description="RNase H type-1" evidence="1">
    <location>
        <begin position="93"/>
        <end position="176"/>
    </location>
</feature>
<accession>A0A7J8STL9</accession>
<dbReference type="PANTHER" id="PTHR47074:SF48">
    <property type="entry name" value="POLYNUCLEOTIDYL TRANSFERASE, RIBONUCLEASE H-LIKE SUPERFAMILY PROTEIN"/>
    <property type="match status" value="1"/>
</dbReference>
<dbReference type="InterPro" id="IPR052929">
    <property type="entry name" value="RNase_H-like_EbsB-rel"/>
</dbReference>
<dbReference type="Pfam" id="PF13456">
    <property type="entry name" value="RVT_3"/>
    <property type="match status" value="1"/>
</dbReference>
<name>A0A7J8STL9_GOSDV</name>
<organism evidence="2 3">
    <name type="scientific">Gossypium davidsonii</name>
    <name type="common">Davidson's cotton</name>
    <name type="synonym">Gossypium klotzschianum subsp. davidsonii</name>
    <dbReference type="NCBI Taxonomy" id="34287"/>
    <lineage>
        <taxon>Eukaryota</taxon>
        <taxon>Viridiplantae</taxon>
        <taxon>Streptophyta</taxon>
        <taxon>Embryophyta</taxon>
        <taxon>Tracheophyta</taxon>
        <taxon>Spermatophyta</taxon>
        <taxon>Magnoliopsida</taxon>
        <taxon>eudicotyledons</taxon>
        <taxon>Gunneridae</taxon>
        <taxon>Pentapetalae</taxon>
        <taxon>rosids</taxon>
        <taxon>malvids</taxon>
        <taxon>Malvales</taxon>
        <taxon>Malvaceae</taxon>
        <taxon>Malvoideae</taxon>
        <taxon>Gossypium</taxon>
    </lineage>
</organism>
<proteinExistence type="predicted"/>
<evidence type="ECO:0000259" key="1">
    <source>
        <dbReference type="Pfam" id="PF13456"/>
    </source>
</evidence>
<dbReference type="GO" id="GO:0004523">
    <property type="term" value="F:RNA-DNA hybrid ribonuclease activity"/>
    <property type="evidence" value="ECO:0007669"/>
    <property type="project" value="InterPro"/>
</dbReference>
<dbReference type="InterPro" id="IPR002156">
    <property type="entry name" value="RNaseH_domain"/>
</dbReference>
<dbReference type="EMBL" id="JABFAC010000011">
    <property type="protein sequence ID" value="MBA0629160.1"/>
    <property type="molecule type" value="Genomic_DNA"/>
</dbReference>
<evidence type="ECO:0000313" key="2">
    <source>
        <dbReference type="EMBL" id="MBA0629160.1"/>
    </source>
</evidence>
<evidence type="ECO:0000313" key="3">
    <source>
        <dbReference type="Proteomes" id="UP000593561"/>
    </source>
</evidence>
<dbReference type="GO" id="GO:0003676">
    <property type="term" value="F:nucleic acid binding"/>
    <property type="evidence" value="ECO:0007669"/>
    <property type="project" value="InterPro"/>
</dbReference>
<dbReference type="AlphaFoldDB" id="A0A7J8STL9"/>
<comment type="caution">
    <text evidence="2">The sequence shown here is derived from an EMBL/GenBank/DDBJ whole genome shotgun (WGS) entry which is preliminary data.</text>
</comment>